<organism evidence="3 4">
    <name type="scientific">Helicobacter marmotae</name>
    <dbReference type="NCBI Taxonomy" id="152490"/>
    <lineage>
        <taxon>Bacteria</taxon>
        <taxon>Pseudomonadati</taxon>
        <taxon>Campylobacterota</taxon>
        <taxon>Epsilonproteobacteria</taxon>
        <taxon>Campylobacterales</taxon>
        <taxon>Helicobacteraceae</taxon>
        <taxon>Helicobacter</taxon>
    </lineage>
</organism>
<dbReference type="GO" id="GO:0006415">
    <property type="term" value="P:translational termination"/>
    <property type="evidence" value="ECO:0007669"/>
    <property type="project" value="TreeGrafter"/>
</dbReference>
<evidence type="ECO:0000313" key="3">
    <source>
        <dbReference type="EMBL" id="RDU58778.1"/>
    </source>
</evidence>
<feature type="active site" description="Proton donor" evidence="2">
    <location>
        <position position="84"/>
    </location>
</feature>
<dbReference type="SUPFAM" id="SSF143011">
    <property type="entry name" value="RelE-like"/>
    <property type="match status" value="1"/>
</dbReference>
<dbReference type="Pfam" id="PF15738">
    <property type="entry name" value="YafQ_toxin"/>
    <property type="match status" value="1"/>
</dbReference>
<dbReference type="Proteomes" id="UP000256599">
    <property type="component" value="Unassembled WGS sequence"/>
</dbReference>
<keyword evidence="4" id="KW-1185">Reference proteome</keyword>
<gene>
    <name evidence="3" type="ORF">CQA63_09230</name>
</gene>
<dbReference type="RefSeq" id="WP_104700772.1">
    <property type="nucleotide sequence ID" value="NZ_FZPP01000070.1"/>
</dbReference>
<dbReference type="InterPro" id="IPR004386">
    <property type="entry name" value="Toxin_YafQ-like"/>
</dbReference>
<evidence type="ECO:0000256" key="1">
    <source>
        <dbReference type="ARBA" id="ARBA00022649"/>
    </source>
</evidence>
<proteinExistence type="predicted"/>
<dbReference type="PANTHER" id="PTHR40588">
    <property type="entry name" value="MRNA INTERFERASE TOXIN YAFQ"/>
    <property type="match status" value="1"/>
</dbReference>
<dbReference type="GO" id="GO:0004521">
    <property type="term" value="F:RNA endonuclease activity"/>
    <property type="evidence" value="ECO:0007669"/>
    <property type="project" value="TreeGrafter"/>
</dbReference>
<dbReference type="GO" id="GO:0006402">
    <property type="term" value="P:mRNA catabolic process"/>
    <property type="evidence" value="ECO:0007669"/>
    <property type="project" value="TreeGrafter"/>
</dbReference>
<dbReference type="InterPro" id="IPR035093">
    <property type="entry name" value="RelE/ParE_toxin_dom_sf"/>
</dbReference>
<dbReference type="EMBL" id="NXLR01000045">
    <property type="protein sequence ID" value="RDU58778.1"/>
    <property type="molecule type" value="Genomic_DNA"/>
</dbReference>
<reference evidence="3 4" key="1">
    <citation type="submission" date="2018-04" db="EMBL/GenBank/DDBJ databases">
        <title>Novel Campyloabacter and Helicobacter Species and Strains.</title>
        <authorList>
            <person name="Mannion A.J."/>
            <person name="Shen Z."/>
            <person name="Fox J.G."/>
        </authorList>
    </citation>
    <scope>NUCLEOTIDE SEQUENCE [LARGE SCALE GENOMIC DNA]</scope>
    <source>
        <strain evidence="3 4">MIT 98-6070</strain>
    </source>
</reference>
<dbReference type="InterPro" id="IPR007712">
    <property type="entry name" value="RelE/ParE_toxin"/>
</dbReference>
<name>A0A3D8I0W3_9HELI</name>
<dbReference type="NCBIfam" id="TIGR02385">
    <property type="entry name" value="RelE_StbE"/>
    <property type="match status" value="1"/>
</dbReference>
<dbReference type="PANTHER" id="PTHR40588:SF1">
    <property type="entry name" value="MRNA INTERFERASE TOXIN YAFQ"/>
    <property type="match status" value="1"/>
</dbReference>
<evidence type="ECO:0000313" key="4">
    <source>
        <dbReference type="Proteomes" id="UP000256599"/>
    </source>
</evidence>
<protein>
    <submittedName>
        <fullName evidence="3">Type II toxin-antitoxin system YafQ family toxin</fullName>
    </submittedName>
</protein>
<dbReference type="AlphaFoldDB" id="A0A3D8I0W3"/>
<dbReference type="OrthoDB" id="7030467at2"/>
<accession>A0A3D8I0W3</accession>
<dbReference type="Gene3D" id="3.30.2310.20">
    <property type="entry name" value="RelE-like"/>
    <property type="match status" value="1"/>
</dbReference>
<comment type="caution">
    <text evidence="3">The sequence shown here is derived from an EMBL/GenBank/DDBJ whole genome shotgun (WGS) entry which is preliminary data.</text>
</comment>
<sequence>MYKIKILKGYKKQYRKLSKDNQMLVDTIVEKLANDQPLEEKYRDHKLKGEYKDFRECHIKPNLLLTYQREEDFLILTCVSLGSHSDLFG</sequence>
<keyword evidence="1" id="KW-1277">Toxin-antitoxin system</keyword>
<evidence type="ECO:0000256" key="2">
    <source>
        <dbReference type="PIRSR" id="PIRSR006156-1"/>
    </source>
</evidence>
<dbReference type="PIRSF" id="PIRSF006156">
    <property type="entry name" value="YafQ"/>
    <property type="match status" value="1"/>
</dbReference>